<dbReference type="SMART" id="SM00406">
    <property type="entry name" value="IGv"/>
    <property type="match status" value="2"/>
</dbReference>
<keyword evidence="6" id="KW-1015">Disulfide bond</keyword>
<dbReference type="AlphaFoldDB" id="A0A4W4E3A4"/>
<dbReference type="InterPro" id="IPR007110">
    <property type="entry name" value="Ig-like_dom"/>
</dbReference>
<feature type="domain" description="Ig-like" evidence="10">
    <location>
        <begin position="155"/>
        <end position="234"/>
    </location>
</feature>
<reference evidence="11" key="4">
    <citation type="submission" date="2025-08" db="UniProtKB">
        <authorList>
            <consortium name="Ensembl"/>
        </authorList>
    </citation>
    <scope>IDENTIFICATION</scope>
</reference>
<feature type="signal peptide" evidence="9">
    <location>
        <begin position="1"/>
        <end position="17"/>
    </location>
</feature>
<reference evidence="12" key="2">
    <citation type="journal article" date="2017" name="Sci. Adv.">
        <title>A tail of two voltages: Proteomic comparison of the three electric organs of the electric eel.</title>
        <authorList>
            <person name="Traeger L.L."/>
            <person name="Sabat G."/>
            <person name="Barrett-Wilt G.A."/>
            <person name="Wells G.B."/>
            <person name="Sussman M.R."/>
        </authorList>
    </citation>
    <scope>NUCLEOTIDE SEQUENCE [LARGE SCALE GENOMIC DNA]</scope>
</reference>
<dbReference type="InterPro" id="IPR036179">
    <property type="entry name" value="Ig-like_dom_sf"/>
</dbReference>
<sequence length="308" mass="34263">MRFLFLIIYLYSDYAQCQVVGVVQKDPLITAELGANLAILCNYSSDFMHKVSWYKQTIGTRQLLVADSQRYSKEATFYNGFDKNHYIVQTEDSSCALSIVKTEQSDSATYYCAVAFLNIITFGDGTVLVIKDSEGAHYSNHTLLQQPMLEPVHPGNSVTLQCTVLTEICVGGHSVYWFRHCSNESQPGIIYSNGHSKGQCQKSSVADSLTESFVYELTKRNLSLSDAGTYYCAVALCGEILFGNGTTLFFNGKDCNIMSGEKTNIQLLLLGVLTPVLFLLFIGNKLFGGKSKLLLLHMTVNMQYKEIQ</sequence>
<comment type="subcellular location">
    <subcellularLocation>
        <location evidence="1">Cell membrane</location>
    </subcellularLocation>
</comment>
<dbReference type="Proteomes" id="UP000314983">
    <property type="component" value="Chromosome 19"/>
</dbReference>
<dbReference type="Pfam" id="PF07686">
    <property type="entry name" value="V-set"/>
    <property type="match status" value="2"/>
</dbReference>
<dbReference type="GO" id="GO:0005886">
    <property type="term" value="C:plasma membrane"/>
    <property type="evidence" value="ECO:0007669"/>
    <property type="project" value="UniProtKB-SubCell"/>
</dbReference>
<keyword evidence="4" id="KW-0391">Immunity</keyword>
<feature type="chain" id="PRO_5044285722" description="Ig-like domain-containing protein" evidence="9">
    <location>
        <begin position="18"/>
        <end position="308"/>
    </location>
</feature>
<dbReference type="PANTHER" id="PTHR19433">
    <property type="entry name" value="T-CELL RECEPTOR ALPHA CHAIN V REGION-RELATED"/>
    <property type="match status" value="1"/>
</dbReference>
<reference evidence="12" key="1">
    <citation type="journal article" date="2014" name="Science">
        <title>Nonhuman genetics. Genomic basis for the convergent evolution of electric organs.</title>
        <authorList>
            <person name="Gallant J.R."/>
            <person name="Traeger L.L."/>
            <person name="Volkening J.D."/>
            <person name="Moffett H."/>
            <person name="Chen P.H."/>
            <person name="Novina C.D."/>
            <person name="Phillips G.N.Jr."/>
            <person name="Anand R."/>
            <person name="Wells G.B."/>
            <person name="Pinch M."/>
            <person name="Guth R."/>
            <person name="Unguez G.A."/>
            <person name="Albert J.S."/>
            <person name="Zakon H.H."/>
            <person name="Samanta M.P."/>
            <person name="Sussman M.R."/>
        </authorList>
    </citation>
    <scope>NUCLEOTIDE SEQUENCE [LARGE SCALE GENOMIC DNA]</scope>
</reference>
<evidence type="ECO:0000256" key="8">
    <source>
        <dbReference type="SAM" id="Phobius"/>
    </source>
</evidence>
<evidence type="ECO:0000256" key="9">
    <source>
        <dbReference type="SAM" id="SignalP"/>
    </source>
</evidence>
<dbReference type="Ensembl" id="ENSEEET00000006451.2">
    <property type="protein sequence ID" value="ENSEEEP00000006362.2"/>
    <property type="gene ID" value="ENSEEEG00000026276.1"/>
</dbReference>
<evidence type="ECO:0000256" key="4">
    <source>
        <dbReference type="ARBA" id="ARBA00022859"/>
    </source>
</evidence>
<protein>
    <recommendedName>
        <fullName evidence="10">Ig-like domain-containing protein</fullName>
    </recommendedName>
</protein>
<evidence type="ECO:0000256" key="2">
    <source>
        <dbReference type="ARBA" id="ARBA00022475"/>
    </source>
</evidence>
<reference evidence="11" key="5">
    <citation type="submission" date="2025-09" db="UniProtKB">
        <authorList>
            <consortium name="Ensembl"/>
        </authorList>
    </citation>
    <scope>IDENTIFICATION</scope>
</reference>
<dbReference type="PROSITE" id="PS50835">
    <property type="entry name" value="IG_LIKE"/>
    <property type="match status" value="2"/>
</dbReference>
<accession>A0A4W4E3A4</accession>
<evidence type="ECO:0000313" key="12">
    <source>
        <dbReference type="Proteomes" id="UP000314983"/>
    </source>
</evidence>
<evidence type="ECO:0000259" key="10">
    <source>
        <dbReference type="PROSITE" id="PS50835"/>
    </source>
</evidence>
<keyword evidence="8" id="KW-1133">Transmembrane helix</keyword>
<dbReference type="GeneTree" id="ENSGT00940000162676"/>
<keyword evidence="3 9" id="KW-0732">Signal</keyword>
<evidence type="ECO:0000256" key="3">
    <source>
        <dbReference type="ARBA" id="ARBA00022729"/>
    </source>
</evidence>
<dbReference type="SUPFAM" id="SSF48726">
    <property type="entry name" value="Immunoglobulin"/>
    <property type="match status" value="2"/>
</dbReference>
<dbReference type="CDD" id="cd00099">
    <property type="entry name" value="IgV"/>
    <property type="match status" value="1"/>
</dbReference>
<evidence type="ECO:0000313" key="11">
    <source>
        <dbReference type="Ensembl" id="ENSEEEP00000006362.2"/>
    </source>
</evidence>
<proteinExistence type="predicted"/>
<dbReference type="InterPro" id="IPR013783">
    <property type="entry name" value="Ig-like_fold"/>
</dbReference>
<name>A0A4W4E3A4_ELEEL</name>
<evidence type="ECO:0000256" key="5">
    <source>
        <dbReference type="ARBA" id="ARBA00023136"/>
    </source>
</evidence>
<keyword evidence="12" id="KW-1185">Reference proteome</keyword>
<keyword evidence="7" id="KW-0325">Glycoprotein</keyword>
<reference evidence="11" key="3">
    <citation type="submission" date="2020-05" db="EMBL/GenBank/DDBJ databases">
        <title>Electrophorus electricus (electric eel) genome, fEleEle1, primary haplotype.</title>
        <authorList>
            <person name="Myers G."/>
            <person name="Meyer A."/>
            <person name="Fedrigo O."/>
            <person name="Formenti G."/>
            <person name="Rhie A."/>
            <person name="Tracey A."/>
            <person name="Sims Y."/>
            <person name="Jarvis E.D."/>
        </authorList>
    </citation>
    <scope>NUCLEOTIDE SEQUENCE [LARGE SCALE GENOMIC DNA]</scope>
</reference>
<dbReference type="PANTHER" id="PTHR19433:SF133">
    <property type="entry name" value="IMMUNE-TYPE RECEPTOR 5 PRECURSOR-RELATED"/>
    <property type="match status" value="1"/>
</dbReference>
<evidence type="ECO:0000256" key="7">
    <source>
        <dbReference type="ARBA" id="ARBA00023180"/>
    </source>
</evidence>
<feature type="transmembrane region" description="Helical" evidence="8">
    <location>
        <begin position="265"/>
        <end position="283"/>
    </location>
</feature>
<keyword evidence="5 8" id="KW-0472">Membrane</keyword>
<dbReference type="GO" id="GO:0002376">
    <property type="term" value="P:immune system process"/>
    <property type="evidence" value="ECO:0007669"/>
    <property type="project" value="UniProtKB-KW"/>
</dbReference>
<dbReference type="Gene3D" id="2.60.40.10">
    <property type="entry name" value="Immunoglobulins"/>
    <property type="match status" value="2"/>
</dbReference>
<keyword evidence="8" id="KW-0812">Transmembrane</keyword>
<dbReference type="GO" id="GO:0009617">
    <property type="term" value="P:response to bacterium"/>
    <property type="evidence" value="ECO:0007669"/>
    <property type="project" value="TreeGrafter"/>
</dbReference>
<organism evidence="11 12">
    <name type="scientific">Electrophorus electricus</name>
    <name type="common">Electric eel</name>
    <name type="synonym">Gymnotus electricus</name>
    <dbReference type="NCBI Taxonomy" id="8005"/>
    <lineage>
        <taxon>Eukaryota</taxon>
        <taxon>Metazoa</taxon>
        <taxon>Chordata</taxon>
        <taxon>Craniata</taxon>
        <taxon>Vertebrata</taxon>
        <taxon>Euteleostomi</taxon>
        <taxon>Actinopterygii</taxon>
        <taxon>Neopterygii</taxon>
        <taxon>Teleostei</taxon>
        <taxon>Ostariophysi</taxon>
        <taxon>Gymnotiformes</taxon>
        <taxon>Gymnotoidei</taxon>
        <taxon>Gymnotidae</taxon>
        <taxon>Electrophorus</taxon>
    </lineage>
</organism>
<dbReference type="SMART" id="SM00409">
    <property type="entry name" value="IG"/>
    <property type="match status" value="2"/>
</dbReference>
<dbReference type="InterPro" id="IPR052051">
    <property type="entry name" value="TCR_complex_component"/>
</dbReference>
<feature type="domain" description="Ig-like" evidence="10">
    <location>
        <begin position="34"/>
        <end position="114"/>
    </location>
</feature>
<dbReference type="InterPro" id="IPR003599">
    <property type="entry name" value="Ig_sub"/>
</dbReference>
<keyword evidence="2" id="KW-1003">Cell membrane</keyword>
<evidence type="ECO:0000256" key="6">
    <source>
        <dbReference type="ARBA" id="ARBA00023157"/>
    </source>
</evidence>
<dbReference type="OMA" id="TCLGKHS"/>
<evidence type="ECO:0000256" key="1">
    <source>
        <dbReference type="ARBA" id="ARBA00004236"/>
    </source>
</evidence>
<dbReference type="InterPro" id="IPR013106">
    <property type="entry name" value="Ig_V-set"/>
</dbReference>